<dbReference type="SUPFAM" id="SSF53590">
    <property type="entry name" value="Nucleoside hydrolase"/>
    <property type="match status" value="1"/>
</dbReference>
<gene>
    <name evidence="1" type="ORF">GGR27_000749</name>
</gene>
<dbReference type="EMBL" id="JAATJH010000001">
    <property type="protein sequence ID" value="NJC25268.1"/>
    <property type="molecule type" value="Genomic_DNA"/>
</dbReference>
<sequence length="332" mass="35659">MKRSLPTIVAVAVAVFTVLGVIYFFRNIIGDRDYGNVVSADAPNATTEYIIDAGTGNGVDDVFAIVGALARDDRGKTGPRLAGITASQYHDAPLAAARSADAAQAINEELARLTLRPDMRTLVGSNRPLSAKNKPLKSRAAAFIVERASRASSRNKLHIFVLGSCTNVASAILLDPEIIPVIHVHYLGFDYHGATGLVENTAGGSGSDPIALELLLTAPRLELTVMPRTVGDGLRVDRAELATKLPREARFTQYLMSSWGGDDRRATGQDGDPSSQLLPGVALVSAWFDPQLAMLKEYRAPVEDGNDVKVCTDITEVAMLDNWFEEVVEALE</sequence>
<dbReference type="Gene3D" id="3.90.245.10">
    <property type="entry name" value="Ribonucleoside hydrolase-like"/>
    <property type="match status" value="1"/>
</dbReference>
<reference evidence="1 2" key="1">
    <citation type="submission" date="2020-03" db="EMBL/GenBank/DDBJ databases">
        <title>Genomic Encyclopedia of Type Strains, Phase IV (KMG-IV): sequencing the most valuable type-strain genomes for metagenomic binning, comparative biology and taxonomic classification.</title>
        <authorList>
            <person name="Goeker M."/>
        </authorList>
    </citation>
    <scope>NUCLEOTIDE SEQUENCE [LARGE SCALE GENOMIC DNA]</scope>
    <source>
        <strain evidence="1 2">DSM 105096</strain>
    </source>
</reference>
<evidence type="ECO:0000313" key="1">
    <source>
        <dbReference type="EMBL" id="NJC25268.1"/>
    </source>
</evidence>
<comment type="caution">
    <text evidence="1">The sequence shown here is derived from an EMBL/GenBank/DDBJ whole genome shotgun (WGS) entry which is preliminary data.</text>
</comment>
<evidence type="ECO:0008006" key="3">
    <source>
        <dbReference type="Google" id="ProtNLM"/>
    </source>
</evidence>
<evidence type="ECO:0000313" key="2">
    <source>
        <dbReference type="Proteomes" id="UP000770785"/>
    </source>
</evidence>
<protein>
    <recommendedName>
        <fullName evidence="3">Inosine/uridine-preferring nucleoside hydrolase domain-containing protein</fullName>
    </recommendedName>
</protein>
<name>A0ABX0X7S3_9BACT</name>
<dbReference type="InterPro" id="IPR036452">
    <property type="entry name" value="Ribo_hydro-like"/>
</dbReference>
<proteinExistence type="predicted"/>
<dbReference type="RefSeq" id="WP_168036030.1">
    <property type="nucleotide sequence ID" value="NZ_JAATJH010000001.1"/>
</dbReference>
<dbReference type="Proteomes" id="UP000770785">
    <property type="component" value="Unassembled WGS sequence"/>
</dbReference>
<organism evidence="1 2">
    <name type="scientific">Neolewinella antarctica</name>
    <dbReference type="NCBI Taxonomy" id="442734"/>
    <lineage>
        <taxon>Bacteria</taxon>
        <taxon>Pseudomonadati</taxon>
        <taxon>Bacteroidota</taxon>
        <taxon>Saprospiria</taxon>
        <taxon>Saprospirales</taxon>
        <taxon>Lewinellaceae</taxon>
        <taxon>Neolewinella</taxon>
    </lineage>
</organism>
<keyword evidence="2" id="KW-1185">Reference proteome</keyword>
<accession>A0ABX0X7S3</accession>